<reference evidence="1" key="1">
    <citation type="submission" date="2023-07" db="EMBL/GenBank/DDBJ databases">
        <title>Black Yeasts Isolated from many extreme environments.</title>
        <authorList>
            <person name="Coleine C."/>
            <person name="Stajich J.E."/>
            <person name="Selbmann L."/>
        </authorList>
    </citation>
    <scope>NUCLEOTIDE SEQUENCE</scope>
    <source>
        <strain evidence="1">CCFEE 5714</strain>
    </source>
</reference>
<comment type="caution">
    <text evidence="1">The sequence shown here is derived from an EMBL/GenBank/DDBJ whole genome shotgun (WGS) entry which is preliminary data.</text>
</comment>
<proteinExistence type="predicted"/>
<name>A0ACC3N529_9PEZI</name>
<organism evidence="1 2">
    <name type="scientific">Vermiconidia calcicola</name>
    <dbReference type="NCBI Taxonomy" id="1690605"/>
    <lineage>
        <taxon>Eukaryota</taxon>
        <taxon>Fungi</taxon>
        <taxon>Dikarya</taxon>
        <taxon>Ascomycota</taxon>
        <taxon>Pezizomycotina</taxon>
        <taxon>Dothideomycetes</taxon>
        <taxon>Dothideomycetidae</taxon>
        <taxon>Mycosphaerellales</taxon>
        <taxon>Extremaceae</taxon>
        <taxon>Vermiconidia</taxon>
    </lineage>
</organism>
<dbReference type="EMBL" id="JAUTXU010000088">
    <property type="protein sequence ID" value="KAK3709970.1"/>
    <property type="molecule type" value="Genomic_DNA"/>
</dbReference>
<gene>
    <name evidence="1" type="ORF">LTR37_010589</name>
</gene>
<sequence length="386" mass="44981">MGTATFKYDDDDDYGTPKLEIPVRTRLQRLRLKYHQYRMPVLVIAALVFLLYWVRGREYDPTDWSRVAYVQYATDTHSLCNSLLIFETLKRLGSRADRVLLHPEEWHADPKDPDRDSQLLWRAMKDYGVRLKPTQLLGYDGPVDPGTLKNPSVYEASVSKLRIFELNEYDKVIYFDSDSTLVQHMDELFSLPRTAIAMPRAYWSDSPRAQWPLSSALMVIEPNAAETKHIWETLQWWRLSPERSDSRHYDNDLLNDRFGSSALVLPHRPYFMQSSEFREQDHSAWLGSYGAPASYSKWDAAAALKEVKLIHFSDWPLPKPWVMWPIAGLAEVQPDCGGVRIGTCDEREIWKGLYDDFRRRRKDICKILSIPAPQNWEKYKNETGAT</sequence>
<evidence type="ECO:0000313" key="2">
    <source>
        <dbReference type="Proteomes" id="UP001281147"/>
    </source>
</evidence>
<protein>
    <submittedName>
        <fullName evidence="1">Uncharacterized protein</fullName>
    </submittedName>
</protein>
<accession>A0ACC3N529</accession>
<evidence type="ECO:0000313" key="1">
    <source>
        <dbReference type="EMBL" id="KAK3709970.1"/>
    </source>
</evidence>
<keyword evidence="2" id="KW-1185">Reference proteome</keyword>
<dbReference type="Proteomes" id="UP001281147">
    <property type="component" value="Unassembled WGS sequence"/>
</dbReference>